<gene>
    <name evidence="12" type="primary">LOC117241441</name>
</gene>
<dbReference type="PANTHER" id="PTHR37984">
    <property type="entry name" value="PROTEIN CBG26694"/>
    <property type="match status" value="1"/>
</dbReference>
<proteinExistence type="predicted"/>
<dbReference type="AlphaFoldDB" id="A0A6J3LDH4"/>
<evidence type="ECO:0000256" key="5">
    <source>
        <dbReference type="ARBA" id="ARBA00022801"/>
    </source>
</evidence>
<organism evidence="11 12">
    <name type="scientific">Bombus vosnesenskii</name>
    <dbReference type="NCBI Taxonomy" id="207650"/>
    <lineage>
        <taxon>Eukaryota</taxon>
        <taxon>Metazoa</taxon>
        <taxon>Ecdysozoa</taxon>
        <taxon>Arthropoda</taxon>
        <taxon>Hexapoda</taxon>
        <taxon>Insecta</taxon>
        <taxon>Pterygota</taxon>
        <taxon>Neoptera</taxon>
        <taxon>Endopterygota</taxon>
        <taxon>Hymenoptera</taxon>
        <taxon>Apocrita</taxon>
        <taxon>Aculeata</taxon>
        <taxon>Apoidea</taxon>
        <taxon>Anthophila</taxon>
        <taxon>Apidae</taxon>
        <taxon>Bombus</taxon>
        <taxon>Pyrobombus</taxon>
    </lineage>
</organism>
<dbReference type="InterPro" id="IPR021109">
    <property type="entry name" value="Peptidase_aspartic_dom_sf"/>
</dbReference>
<evidence type="ECO:0000256" key="4">
    <source>
        <dbReference type="ARBA" id="ARBA00022759"/>
    </source>
</evidence>
<evidence type="ECO:0000259" key="9">
    <source>
        <dbReference type="PROSITE" id="PS50175"/>
    </source>
</evidence>
<feature type="region of interest" description="Disordered" evidence="7">
    <location>
        <begin position="647"/>
        <end position="696"/>
    </location>
</feature>
<dbReference type="SUPFAM" id="SSF57756">
    <property type="entry name" value="Retrovirus zinc finger-like domains"/>
    <property type="match status" value="1"/>
</dbReference>
<dbReference type="PROSITE" id="PS50800">
    <property type="entry name" value="SAP"/>
    <property type="match status" value="1"/>
</dbReference>
<dbReference type="InterPro" id="IPR036875">
    <property type="entry name" value="Znf_CCHC_sf"/>
</dbReference>
<dbReference type="InterPro" id="IPR001995">
    <property type="entry name" value="Peptidase_A2_cat"/>
</dbReference>
<evidence type="ECO:0000256" key="1">
    <source>
        <dbReference type="ARBA" id="ARBA00022679"/>
    </source>
</evidence>
<dbReference type="GO" id="GO:0008270">
    <property type="term" value="F:zinc ion binding"/>
    <property type="evidence" value="ECO:0007669"/>
    <property type="project" value="UniProtKB-KW"/>
</dbReference>
<dbReference type="Gene3D" id="1.10.720.30">
    <property type="entry name" value="SAP domain"/>
    <property type="match status" value="1"/>
</dbReference>
<accession>A0A6J3LDH4</accession>
<dbReference type="GO" id="GO:0006508">
    <property type="term" value="P:proteolysis"/>
    <property type="evidence" value="ECO:0007669"/>
    <property type="project" value="InterPro"/>
</dbReference>
<dbReference type="Pfam" id="PF02037">
    <property type="entry name" value="SAP"/>
    <property type="match status" value="1"/>
</dbReference>
<dbReference type="SUPFAM" id="SSF68906">
    <property type="entry name" value="SAP domain"/>
    <property type="match status" value="1"/>
</dbReference>
<reference evidence="12" key="1">
    <citation type="submission" date="2025-08" db="UniProtKB">
        <authorList>
            <consortium name="RefSeq"/>
        </authorList>
    </citation>
    <scope>IDENTIFICATION</scope>
    <source>
        <tissue evidence="12">Muscle</tissue>
    </source>
</reference>
<keyword evidence="1" id="KW-0808">Transferase</keyword>
<feature type="compositionally biased region" description="Acidic residues" evidence="7">
    <location>
        <begin position="124"/>
        <end position="136"/>
    </location>
</feature>
<dbReference type="PANTHER" id="PTHR37984:SF5">
    <property type="entry name" value="PROTEIN NYNRIN-LIKE"/>
    <property type="match status" value="1"/>
</dbReference>
<dbReference type="GO" id="GO:0004190">
    <property type="term" value="F:aspartic-type endopeptidase activity"/>
    <property type="evidence" value="ECO:0007669"/>
    <property type="project" value="InterPro"/>
</dbReference>
<keyword evidence="5" id="KW-0378">Hydrolase</keyword>
<evidence type="ECO:0000256" key="3">
    <source>
        <dbReference type="ARBA" id="ARBA00022722"/>
    </source>
</evidence>
<feature type="domain" description="Peptidase A2" evidence="9">
    <location>
        <begin position="411"/>
        <end position="449"/>
    </location>
</feature>
<keyword evidence="11" id="KW-1185">Reference proteome</keyword>
<feature type="domain" description="CCHC-type" evidence="8">
    <location>
        <begin position="345"/>
        <end position="362"/>
    </location>
</feature>
<dbReference type="CDD" id="cd00303">
    <property type="entry name" value="retropepsin_like"/>
    <property type="match status" value="1"/>
</dbReference>
<dbReference type="GO" id="GO:0003676">
    <property type="term" value="F:nucleic acid binding"/>
    <property type="evidence" value="ECO:0007669"/>
    <property type="project" value="InterPro"/>
</dbReference>
<dbReference type="Gene3D" id="4.10.60.10">
    <property type="entry name" value="Zinc finger, CCHC-type"/>
    <property type="match status" value="1"/>
</dbReference>
<evidence type="ECO:0000256" key="2">
    <source>
        <dbReference type="ARBA" id="ARBA00022695"/>
    </source>
</evidence>
<dbReference type="SMART" id="SM00343">
    <property type="entry name" value="ZnF_C2HC"/>
    <property type="match status" value="2"/>
</dbReference>
<feature type="region of interest" description="Disordered" evidence="7">
    <location>
        <begin position="119"/>
        <end position="148"/>
    </location>
</feature>
<sequence>MANVGDERLSGEEGSTLEELRSKLARMNLPISGARSVLIARLNRACRAGQSYPKGSTGGEELTGQRDLGNVQRAERDCNEDENFEKMNTKELKERLASLGLKTTGRKVELRARLQAVMDGNDISSEEESDDESEDENDKKNARGYKRGTRRMYQDRDGYCRRACVGSTLSLRDVEDALESFSGNKGENVERWFESFKEVADTCMWSGSAKIFASFECHARTWHELKRGLVKEFSRKVNSRQVHRKLEETKKESDEACLAYMYRMLEIASHVDIEEEAKVEYIVDGIIDDENNKAILYGATSIKELRKRLVMYEEQKSRRAKSIVKPAKTQKNGKPSQSVDAMKKRRCFICGSEDHLRVKCPERGEGVRCSECSGFGHIAARCTARPKETCVVSRSEKGKYVKEVAIDDCRFVALVDTGSDLTFIRSDEYARLGSPSLGKCKFKFDGFGSAGNETWGEFTKVMTVDGCKLPITLHVVSNKILTKHGLLLGTDFLDQVELRVKRGEVTFLQLDEQTNKGVSDVFRINVVEQTDETDLTHVQELHYREAIRDIIKGYRPEKKRDVGITAKIVLKSDKPVARRPRRLAPRGNGQHVDQVQKYLNSTVNRSTGKTPFQLLVGVEMQVRQEAKIRKLIDEEWAARFEEQRRELREDAKRKIAATQEENRRSYKKRRKRAKQYRRKDPHTPRFYETLGPKRRK</sequence>
<keyword evidence="6" id="KW-0862">Zinc</keyword>
<dbReference type="InterPro" id="IPR001878">
    <property type="entry name" value="Znf_CCHC"/>
</dbReference>
<keyword evidence="6" id="KW-0863">Zinc-finger</keyword>
<evidence type="ECO:0000259" key="10">
    <source>
        <dbReference type="PROSITE" id="PS50800"/>
    </source>
</evidence>
<dbReference type="Gene3D" id="2.40.70.10">
    <property type="entry name" value="Acid Proteases"/>
    <property type="match status" value="1"/>
</dbReference>
<dbReference type="InterPro" id="IPR001969">
    <property type="entry name" value="Aspartic_peptidase_AS"/>
</dbReference>
<keyword evidence="2" id="KW-0548">Nucleotidyltransferase</keyword>
<dbReference type="PROSITE" id="PS50158">
    <property type="entry name" value="ZF_CCHC"/>
    <property type="match status" value="1"/>
</dbReference>
<dbReference type="RefSeq" id="XP_033363260.1">
    <property type="nucleotide sequence ID" value="XM_033507369.1"/>
</dbReference>
<name>A0A6J3LDH4_9HYME</name>
<protein>
    <submittedName>
        <fullName evidence="12">Uncharacterized protein LOC117241441</fullName>
    </submittedName>
</protein>
<keyword evidence="6" id="KW-0479">Metal-binding</keyword>
<feature type="domain" description="SAP" evidence="10">
    <location>
        <begin position="84"/>
        <end position="118"/>
    </location>
</feature>
<keyword evidence="3" id="KW-0540">Nuclease</keyword>
<feature type="compositionally biased region" description="Basic residues" evidence="7">
    <location>
        <begin position="665"/>
        <end position="680"/>
    </location>
</feature>
<evidence type="ECO:0000256" key="7">
    <source>
        <dbReference type="SAM" id="MobiDB-lite"/>
    </source>
</evidence>
<dbReference type="GO" id="GO:0004519">
    <property type="term" value="F:endonuclease activity"/>
    <property type="evidence" value="ECO:0007669"/>
    <property type="project" value="UniProtKB-KW"/>
</dbReference>
<dbReference type="SUPFAM" id="SSF50630">
    <property type="entry name" value="Acid proteases"/>
    <property type="match status" value="1"/>
</dbReference>
<dbReference type="GO" id="GO:0016779">
    <property type="term" value="F:nucleotidyltransferase activity"/>
    <property type="evidence" value="ECO:0007669"/>
    <property type="project" value="UniProtKB-KW"/>
</dbReference>
<dbReference type="KEGG" id="bvk:117241441"/>
<evidence type="ECO:0000313" key="12">
    <source>
        <dbReference type="RefSeq" id="XP_033363260.1"/>
    </source>
</evidence>
<evidence type="ECO:0000259" key="8">
    <source>
        <dbReference type="PROSITE" id="PS50158"/>
    </source>
</evidence>
<evidence type="ECO:0000313" key="11">
    <source>
        <dbReference type="Proteomes" id="UP000504631"/>
    </source>
</evidence>
<dbReference type="PROSITE" id="PS50175">
    <property type="entry name" value="ASP_PROT_RETROV"/>
    <property type="match status" value="1"/>
</dbReference>
<dbReference type="PROSITE" id="PS00141">
    <property type="entry name" value="ASP_PROTEASE"/>
    <property type="match status" value="1"/>
</dbReference>
<dbReference type="GeneID" id="117241441"/>
<dbReference type="SMART" id="SM00513">
    <property type="entry name" value="SAP"/>
    <property type="match status" value="2"/>
</dbReference>
<keyword evidence="4" id="KW-0255">Endonuclease</keyword>
<dbReference type="InterPro" id="IPR003034">
    <property type="entry name" value="SAP_dom"/>
</dbReference>
<evidence type="ECO:0000256" key="6">
    <source>
        <dbReference type="PROSITE-ProRule" id="PRU00047"/>
    </source>
</evidence>
<dbReference type="InterPro" id="IPR050951">
    <property type="entry name" value="Retrovirus_Pol_polyprotein"/>
</dbReference>
<dbReference type="Proteomes" id="UP000504631">
    <property type="component" value="Unplaced"/>
</dbReference>
<dbReference type="InterPro" id="IPR036361">
    <property type="entry name" value="SAP_dom_sf"/>
</dbReference>